<keyword evidence="3" id="KW-1185">Reference proteome</keyword>
<protein>
    <recommendedName>
        <fullName evidence="1">N-acetyltransferase domain-containing protein</fullName>
    </recommendedName>
</protein>
<dbReference type="PATRIC" id="fig|29557.3.peg.334"/>
<comment type="caution">
    <text evidence="2">The sequence shown here is derived from an EMBL/GenBank/DDBJ whole genome shotgun (WGS) entry which is preliminary data.</text>
</comment>
<evidence type="ECO:0000259" key="1">
    <source>
        <dbReference type="PROSITE" id="PS51186"/>
    </source>
</evidence>
<feature type="domain" description="N-acetyltransferase" evidence="1">
    <location>
        <begin position="137"/>
        <end position="268"/>
    </location>
</feature>
<dbReference type="OrthoDB" id="248489at2"/>
<dbReference type="InterPro" id="IPR013653">
    <property type="entry name" value="GCN5-like_dom"/>
</dbReference>
<evidence type="ECO:0000313" key="2">
    <source>
        <dbReference type="EMBL" id="OAB48906.1"/>
    </source>
</evidence>
<name>A0A168RER2_9BACT</name>
<evidence type="ECO:0000313" key="3">
    <source>
        <dbReference type="Proteomes" id="UP000076983"/>
    </source>
</evidence>
<dbReference type="CDD" id="cd04301">
    <property type="entry name" value="NAT_SF"/>
    <property type="match status" value="1"/>
</dbReference>
<dbReference type="STRING" id="29557.MGALLINA_03460"/>
<dbReference type="Gene3D" id="3.40.630.30">
    <property type="match status" value="1"/>
</dbReference>
<dbReference type="Proteomes" id="UP000076983">
    <property type="component" value="Unassembled WGS sequence"/>
</dbReference>
<dbReference type="SUPFAM" id="SSF55729">
    <property type="entry name" value="Acyl-CoA N-acyltransferases (Nat)"/>
    <property type="match status" value="1"/>
</dbReference>
<dbReference type="AlphaFoldDB" id="A0A168RER2"/>
<reference evidence="2 3" key="1">
    <citation type="submission" date="2016-03" db="EMBL/GenBank/DDBJ databases">
        <title>Genome sequence of Mycoplasma gallinarum strain Mgn_IPT.</title>
        <authorList>
            <person name="Yacoub E."/>
            <person name="Sirand-Pugnet P."/>
            <person name="Barre A."/>
            <person name="Maurier F."/>
            <person name="Blanchard A."/>
            <person name="Ben Abdelmoumen B.M."/>
        </authorList>
    </citation>
    <scope>NUCLEOTIDE SEQUENCE [LARGE SCALE GENOMIC DNA]</scope>
    <source>
        <strain evidence="2 3">Mgn_IPT</strain>
    </source>
</reference>
<dbReference type="InterPro" id="IPR016181">
    <property type="entry name" value="Acyl_CoA_acyltransferase"/>
</dbReference>
<accession>A0A168RER2</accession>
<dbReference type="EMBL" id="LVLH01000031">
    <property type="protein sequence ID" value="OAB48906.1"/>
    <property type="molecule type" value="Genomic_DNA"/>
</dbReference>
<proteinExistence type="predicted"/>
<dbReference type="GO" id="GO:0016747">
    <property type="term" value="F:acyltransferase activity, transferring groups other than amino-acyl groups"/>
    <property type="evidence" value="ECO:0007669"/>
    <property type="project" value="InterPro"/>
</dbReference>
<gene>
    <name evidence="2" type="ORF">MGALLINA_03460</name>
</gene>
<dbReference type="RefSeq" id="WP_063626138.1">
    <property type="nucleotide sequence ID" value="NZ_LVLH01000031.1"/>
</dbReference>
<dbReference type="InterPro" id="IPR000182">
    <property type="entry name" value="GNAT_dom"/>
</dbReference>
<organism evidence="2 3">
    <name type="scientific">Mycoplasmopsis gallinarum</name>
    <dbReference type="NCBI Taxonomy" id="29557"/>
    <lineage>
        <taxon>Bacteria</taxon>
        <taxon>Bacillati</taxon>
        <taxon>Mycoplasmatota</taxon>
        <taxon>Mycoplasmoidales</taxon>
        <taxon>Metamycoplasmataceae</taxon>
        <taxon>Mycoplasmopsis</taxon>
    </lineage>
</organism>
<sequence length="270" mass="31508">MQKATLQDKDKILNFLAKSPLYNLFLIGDVEEFGVENDFIKSYIKYNNQNEILFFILIFQTTLLFYDPLNQIQTNELSELISKHNITNIFISDEMFQNKKEFFEQLKDFKINYQIIAKANKKFNGPINLAQKATNLEQIKKIVESRFQIDEFKDFRNENFATELNYYEQAFLKNISNNYFIEINNQVVAHASVAAKTDQAEMIGGVYCLKEFRNNGYATQVTVALLNEIIDRNKTPILFFHNPKAGLIYNKIGFENFGKVYTLSKVADKE</sequence>
<dbReference type="PROSITE" id="PS51186">
    <property type="entry name" value="GNAT"/>
    <property type="match status" value="1"/>
</dbReference>
<dbReference type="Pfam" id="PF08445">
    <property type="entry name" value="FR47"/>
    <property type="match status" value="1"/>
</dbReference>